<evidence type="ECO:0000259" key="17">
    <source>
        <dbReference type="PROSITE" id="PS50106"/>
    </source>
</evidence>
<dbReference type="PRINTS" id="PR00834">
    <property type="entry name" value="PROTEASES2C"/>
</dbReference>
<comment type="catalytic activity">
    <reaction evidence="1">
        <text>Acts on substrates that are at least partially unfolded. The cleavage site P1 residue is normally between a pair of hydrophobic residues, such as Val-|-Val.</text>
        <dbReference type="EC" id="3.4.21.107"/>
    </reaction>
</comment>
<dbReference type="InterPro" id="IPR041489">
    <property type="entry name" value="PDZ_6"/>
</dbReference>
<dbReference type="InterPro" id="IPR001478">
    <property type="entry name" value="PDZ"/>
</dbReference>
<keyword evidence="8" id="KW-0677">Repeat</keyword>
<comment type="subcellular location">
    <subcellularLocation>
        <location evidence="2">Periplasm</location>
    </subcellularLocation>
</comment>
<evidence type="ECO:0000256" key="1">
    <source>
        <dbReference type="ARBA" id="ARBA00001772"/>
    </source>
</evidence>
<keyword evidence="7 16" id="KW-0732">Signal</keyword>
<feature type="active site" description="Charge relay system" evidence="14">
    <location>
        <position position="178"/>
    </location>
</feature>
<dbReference type="InterPro" id="IPR009003">
    <property type="entry name" value="Peptidase_S1_PA"/>
</dbReference>
<dbReference type="Pfam" id="PF13180">
    <property type="entry name" value="PDZ_2"/>
    <property type="match status" value="1"/>
</dbReference>
<dbReference type="SUPFAM" id="SSF50156">
    <property type="entry name" value="PDZ domain-like"/>
    <property type="match status" value="2"/>
</dbReference>
<dbReference type="OrthoDB" id="9758917at2"/>
<keyword evidence="9" id="KW-0574">Periplasm</keyword>
<dbReference type="AlphaFoldDB" id="A0A158I8T4"/>
<dbReference type="Gene3D" id="2.40.10.120">
    <property type="match status" value="1"/>
</dbReference>
<comment type="similarity">
    <text evidence="3">Belongs to the peptidase S1C family.</text>
</comment>
<keyword evidence="19" id="KW-1185">Reference proteome</keyword>
<evidence type="ECO:0000256" key="15">
    <source>
        <dbReference type="PIRSR" id="PIRSR611782-2"/>
    </source>
</evidence>
<dbReference type="PANTHER" id="PTHR22939">
    <property type="entry name" value="SERINE PROTEASE FAMILY S1C HTRA-RELATED"/>
    <property type="match status" value="1"/>
</dbReference>
<feature type="binding site" evidence="15">
    <location>
        <position position="148"/>
    </location>
    <ligand>
        <name>substrate</name>
    </ligand>
</feature>
<dbReference type="PROSITE" id="PS50106">
    <property type="entry name" value="PDZ"/>
    <property type="match status" value="2"/>
</dbReference>
<feature type="chain" id="PRO_5039595611" description="Probable periplasmic serine endoprotease DegP-like" evidence="16">
    <location>
        <begin position="26"/>
        <end position="506"/>
    </location>
</feature>
<dbReference type="InterPro" id="IPR036034">
    <property type="entry name" value="PDZ_sf"/>
</dbReference>
<dbReference type="FunFam" id="2.40.10.120:FF:000007">
    <property type="entry name" value="Periplasmic serine endoprotease DegP-like"/>
    <property type="match status" value="1"/>
</dbReference>
<evidence type="ECO:0000256" key="3">
    <source>
        <dbReference type="ARBA" id="ARBA00010541"/>
    </source>
</evidence>
<dbReference type="NCBIfam" id="TIGR02037">
    <property type="entry name" value="degP_htrA_DO"/>
    <property type="match status" value="1"/>
</dbReference>
<feature type="domain" description="PDZ" evidence="17">
    <location>
        <begin position="295"/>
        <end position="363"/>
    </location>
</feature>
<feature type="binding site" evidence="15">
    <location>
        <position position="178"/>
    </location>
    <ligand>
        <name>substrate</name>
    </ligand>
</feature>
<keyword evidence="6 18" id="KW-0645">Protease</keyword>
<dbReference type="GO" id="GO:0004252">
    <property type="term" value="F:serine-type endopeptidase activity"/>
    <property type="evidence" value="ECO:0007669"/>
    <property type="project" value="InterPro"/>
</dbReference>
<feature type="binding site" evidence="15">
    <location>
        <begin position="249"/>
        <end position="251"/>
    </location>
    <ligand>
        <name>substrate</name>
    </ligand>
</feature>
<dbReference type="Proteomes" id="UP000054977">
    <property type="component" value="Unassembled WGS sequence"/>
</dbReference>
<organism evidence="18 19">
    <name type="scientific">Caballeronia humi</name>
    <dbReference type="NCBI Taxonomy" id="326474"/>
    <lineage>
        <taxon>Bacteria</taxon>
        <taxon>Pseudomonadati</taxon>
        <taxon>Pseudomonadota</taxon>
        <taxon>Betaproteobacteria</taxon>
        <taxon>Burkholderiales</taxon>
        <taxon>Burkholderiaceae</taxon>
        <taxon>Caballeronia</taxon>
    </lineage>
</organism>
<protein>
    <recommendedName>
        <fullName evidence="5">Probable periplasmic serine endoprotease DegP-like</fullName>
        <ecNumber evidence="4">3.4.21.107</ecNumber>
    </recommendedName>
    <alternativeName>
        <fullName evidence="13">Protease Do</fullName>
    </alternativeName>
</protein>
<feature type="active site" description="Charge relay system" evidence="14">
    <location>
        <position position="251"/>
    </location>
</feature>
<evidence type="ECO:0000256" key="7">
    <source>
        <dbReference type="ARBA" id="ARBA00022729"/>
    </source>
</evidence>
<dbReference type="STRING" id="326474.AWB65_04413"/>
<evidence type="ECO:0000256" key="2">
    <source>
        <dbReference type="ARBA" id="ARBA00004418"/>
    </source>
</evidence>
<gene>
    <name evidence="18" type="ORF">AWB65_04413</name>
</gene>
<dbReference type="EC" id="3.4.21.107" evidence="4"/>
<dbReference type="GO" id="GO:0042597">
    <property type="term" value="C:periplasmic space"/>
    <property type="evidence" value="ECO:0007669"/>
    <property type="project" value="UniProtKB-SubCell"/>
</dbReference>
<dbReference type="SUPFAM" id="SSF50494">
    <property type="entry name" value="Trypsin-like serine proteases"/>
    <property type="match status" value="1"/>
</dbReference>
<evidence type="ECO:0000256" key="14">
    <source>
        <dbReference type="PIRSR" id="PIRSR611782-1"/>
    </source>
</evidence>
<dbReference type="EMBL" id="FCNW02000027">
    <property type="protein sequence ID" value="SAL52988.1"/>
    <property type="molecule type" value="Genomic_DNA"/>
</dbReference>
<feature type="signal peptide" evidence="16">
    <location>
        <begin position="1"/>
        <end position="25"/>
    </location>
</feature>
<accession>A0A158I8T4</accession>
<feature type="domain" description="PDZ" evidence="17">
    <location>
        <begin position="409"/>
        <end position="496"/>
    </location>
</feature>
<evidence type="ECO:0000256" key="9">
    <source>
        <dbReference type="ARBA" id="ARBA00022764"/>
    </source>
</evidence>
<dbReference type="Pfam" id="PF17820">
    <property type="entry name" value="PDZ_6"/>
    <property type="match status" value="1"/>
</dbReference>
<proteinExistence type="inferred from homology"/>
<dbReference type="InterPro" id="IPR011782">
    <property type="entry name" value="Pept_S1C_Do"/>
</dbReference>
<dbReference type="SMART" id="SM00228">
    <property type="entry name" value="PDZ"/>
    <property type="match status" value="2"/>
</dbReference>
<evidence type="ECO:0000256" key="8">
    <source>
        <dbReference type="ARBA" id="ARBA00022737"/>
    </source>
</evidence>
<evidence type="ECO:0000256" key="11">
    <source>
        <dbReference type="ARBA" id="ARBA00022825"/>
    </source>
</evidence>
<dbReference type="PANTHER" id="PTHR22939:SF130">
    <property type="entry name" value="PERIPLASMIC SERINE ENDOPROTEASE DEGP-LIKE-RELATED"/>
    <property type="match status" value="1"/>
</dbReference>
<dbReference type="Gene3D" id="2.30.42.10">
    <property type="match status" value="2"/>
</dbReference>
<comment type="caution">
    <text evidence="18">The sequence shown here is derived from an EMBL/GenBank/DDBJ whole genome shotgun (WGS) entry which is preliminary data.</text>
</comment>
<evidence type="ECO:0000256" key="10">
    <source>
        <dbReference type="ARBA" id="ARBA00022801"/>
    </source>
</evidence>
<dbReference type="CDD" id="cd06779">
    <property type="entry name" value="cpPDZ_Deg_HtrA-like"/>
    <property type="match status" value="1"/>
</dbReference>
<keyword evidence="12" id="KW-0346">Stress response</keyword>
<keyword evidence="11" id="KW-0720">Serine protease</keyword>
<dbReference type="RefSeq" id="WP_087669157.1">
    <property type="nucleotide sequence ID" value="NZ_FCNW02000027.1"/>
</dbReference>
<dbReference type="GO" id="GO:0006508">
    <property type="term" value="P:proteolysis"/>
    <property type="evidence" value="ECO:0007669"/>
    <property type="project" value="UniProtKB-KW"/>
</dbReference>
<evidence type="ECO:0000313" key="19">
    <source>
        <dbReference type="Proteomes" id="UP000054977"/>
    </source>
</evidence>
<dbReference type="CDD" id="cd10839">
    <property type="entry name" value="cpPDZ1_DegP-like"/>
    <property type="match status" value="1"/>
</dbReference>
<evidence type="ECO:0000256" key="6">
    <source>
        <dbReference type="ARBA" id="ARBA00022670"/>
    </source>
</evidence>
<evidence type="ECO:0000313" key="18">
    <source>
        <dbReference type="EMBL" id="SAL52988.1"/>
    </source>
</evidence>
<evidence type="ECO:0000256" key="13">
    <source>
        <dbReference type="ARBA" id="ARBA00032850"/>
    </source>
</evidence>
<reference evidence="18" key="1">
    <citation type="submission" date="2016-01" db="EMBL/GenBank/DDBJ databases">
        <authorList>
            <person name="Peeters C."/>
        </authorList>
    </citation>
    <scope>NUCLEOTIDE SEQUENCE [LARGE SCALE GENOMIC DNA]</scope>
    <source>
        <strain evidence="18">LMG 22934</strain>
    </source>
</reference>
<name>A0A158I8T4_9BURK</name>
<dbReference type="Pfam" id="PF13365">
    <property type="entry name" value="Trypsin_2"/>
    <property type="match status" value="1"/>
</dbReference>
<evidence type="ECO:0000256" key="4">
    <source>
        <dbReference type="ARBA" id="ARBA00013035"/>
    </source>
</evidence>
<evidence type="ECO:0000256" key="16">
    <source>
        <dbReference type="SAM" id="SignalP"/>
    </source>
</evidence>
<keyword evidence="10" id="KW-0378">Hydrolase</keyword>
<feature type="active site" description="Charge relay system" evidence="14">
    <location>
        <position position="148"/>
    </location>
</feature>
<evidence type="ECO:0000256" key="12">
    <source>
        <dbReference type="ARBA" id="ARBA00023016"/>
    </source>
</evidence>
<dbReference type="InterPro" id="IPR001940">
    <property type="entry name" value="Peptidase_S1C"/>
</dbReference>
<sequence>MKSKILTRSAVAAAVAIALSAGYVAGHNNVPAPQVIAPAQAAVAMMPAEAAAKTGIPDFSGLVETYGPAVVNISAKHVVSKTSSRNSGASQLPIDPNDPFYQFFKRFGGMPGFGGGGNGNGGAQDRPSEGLGSGFIVSNDGYILTNAHVVVGANVVTVKLTDKREYRAKVVGADKQSDVAVLKIDAKNLPTVKIGDPNGSKVGQWVVAIGSPYGFDNTVTSGIISAKSRSLPNENYTPFIQTDVPVNPGNSGGPLFNLQGEVIGINSMIYSQTGGFQGLSFAIPINEAIKVKDALVKTGHVDRGRLGVTVQGLNQTLANSFGMKTPQGALVSSVETNGPAAKAGLQPGDVIMSLNGLPVTDSTSLPSQVAGLPPGSQAKVQVWRDRGTKDLTVTIGALNDAKTASANAKGEDGGASAQDARLGVAVRPLSPEEKQDSSLSRGLIVQQASGPAANAGIQAGDVILAVNGQPVSSVQQLKAMVSHAGDSLALLIQRDDAQIFVPVDLG</sequence>
<evidence type="ECO:0000256" key="5">
    <source>
        <dbReference type="ARBA" id="ARBA00013958"/>
    </source>
</evidence>